<dbReference type="OrthoDB" id="9802228at2"/>
<dbReference type="EMBL" id="CP040428">
    <property type="protein sequence ID" value="QCT22146.1"/>
    <property type="molecule type" value="Genomic_DNA"/>
</dbReference>
<dbReference type="Gene3D" id="1.10.10.60">
    <property type="entry name" value="Homeodomain-like"/>
    <property type="match status" value="1"/>
</dbReference>
<dbReference type="SUPFAM" id="SSF46767">
    <property type="entry name" value="Methylated DNA-protein cysteine methyltransferase, C-terminal domain"/>
    <property type="match status" value="1"/>
</dbReference>
<comment type="cofactor">
    <cofactor evidence="16">
        <name>Zn(2+)</name>
        <dbReference type="ChEBI" id="CHEBI:29105"/>
    </cofactor>
    <text evidence="16">Binds 1 zinc ion per subunit.</text>
</comment>
<dbReference type="PROSITE" id="PS01124">
    <property type="entry name" value="HTH_ARAC_FAMILY_2"/>
    <property type="match status" value="1"/>
</dbReference>
<dbReference type="GO" id="GO:0032259">
    <property type="term" value="P:methylation"/>
    <property type="evidence" value="ECO:0007669"/>
    <property type="project" value="UniProtKB-KW"/>
</dbReference>
<dbReference type="InterPro" id="IPR004026">
    <property type="entry name" value="Ada_DNA_repair_Zn-bd"/>
</dbReference>
<feature type="binding site" evidence="17">
    <location>
        <position position="67"/>
    </location>
    <ligand>
        <name>Zn(2+)</name>
        <dbReference type="ChEBI" id="CHEBI:29105"/>
    </ligand>
</feature>
<sequence>MTEYITDECRWQALQARDSAADGHFVFAVITTGIFCRPSCRARHPLRRNVRFFGDAAKAAEAGFRPCKRCQPDREDARARQRERIIEACRLLERSETPLTLEKLARQVAMSPYHFHRLFKAMTGLTPRAWQQARRASKVREALASGQEVTRALYDAGYPSGSSFYQQADAALGMTARQYRQGGERADIRYALTHCQLGALLVAESARGICAILPGDEPQSLVAELTQMFPRARLDADDRGFAQRVAQVVSWLDRPEGAFALPLDLQGTAFQRQVWQALRSIPAGATLSYQALAARIGRPQATRAVAGACAANRLAVVIPCHRIIRQDGALSGYRWGVARKRLLLAREAEQEE</sequence>
<dbReference type="InterPro" id="IPR018060">
    <property type="entry name" value="HTH_AraC"/>
</dbReference>
<evidence type="ECO:0000313" key="20">
    <source>
        <dbReference type="Proteomes" id="UP000302163"/>
    </source>
</evidence>
<accession>A0A4P8YPR3</accession>
<evidence type="ECO:0000256" key="16">
    <source>
        <dbReference type="PIRSR" id="PIRSR000409-2"/>
    </source>
</evidence>
<dbReference type="KEGG" id="izh:FEM41_22105"/>
<evidence type="ECO:0000256" key="14">
    <source>
        <dbReference type="ARBA" id="ARBA00078299"/>
    </source>
</evidence>
<evidence type="ECO:0000256" key="10">
    <source>
        <dbReference type="ARBA" id="ARBA00023163"/>
    </source>
</evidence>
<feature type="binding site" evidence="17">
    <location>
        <position position="36"/>
    </location>
    <ligand>
        <name>Zn(2+)</name>
        <dbReference type="ChEBI" id="CHEBI:29105"/>
    </ligand>
</feature>
<keyword evidence="4 16" id="KW-0479">Metal-binding</keyword>
<keyword evidence="11" id="KW-0234">DNA repair</keyword>
<feature type="active site" description="Nucleophile; methyl group acceptor from methylphosphotriester" evidence="15">
    <location>
        <position position="36"/>
    </location>
</feature>
<feature type="binding site" evidence="17">
    <location>
        <position position="40"/>
    </location>
    <ligand>
        <name>Zn(2+)</name>
        <dbReference type="ChEBI" id="CHEBI:29105"/>
    </ligand>
</feature>
<evidence type="ECO:0000259" key="18">
    <source>
        <dbReference type="PROSITE" id="PS01124"/>
    </source>
</evidence>
<dbReference type="GO" id="GO:0003700">
    <property type="term" value="F:DNA-binding transcription factor activity"/>
    <property type="evidence" value="ECO:0007669"/>
    <property type="project" value="InterPro"/>
</dbReference>
<feature type="binding site" evidence="16">
    <location>
        <position position="43"/>
    </location>
    <ligand>
        <name>DNA</name>
        <dbReference type="ChEBI" id="CHEBI:16991"/>
    </ligand>
</feature>
<dbReference type="InterPro" id="IPR008332">
    <property type="entry name" value="MethylG_MeTrfase_N"/>
</dbReference>
<dbReference type="AlphaFoldDB" id="A0A4P8YPR3"/>
<comment type="similarity">
    <text evidence="13">In the C-terminal section; belongs to the MGMT family.</text>
</comment>
<feature type="active site" description="Nucleophile; methyl group acceptor from either O6-methylguanine or O4-methylthymine" evidence="15">
    <location>
        <position position="320"/>
    </location>
</feature>
<dbReference type="PROSITE" id="PS00041">
    <property type="entry name" value="HTH_ARAC_FAMILY_1"/>
    <property type="match status" value="2"/>
</dbReference>
<dbReference type="PANTHER" id="PTHR10815">
    <property type="entry name" value="METHYLATED-DNA--PROTEIN-CYSTEINE METHYLTRANSFERASE"/>
    <property type="match status" value="1"/>
</dbReference>
<feature type="binding site" evidence="17">
    <location>
        <position position="70"/>
    </location>
    <ligand>
        <name>Zn(2+)</name>
        <dbReference type="ChEBI" id="CHEBI:29105"/>
    </ligand>
</feature>
<dbReference type="NCBIfam" id="TIGR00589">
    <property type="entry name" value="ogt"/>
    <property type="match status" value="1"/>
</dbReference>
<protein>
    <recommendedName>
        <fullName evidence="14">Regulatory protein of adaptive response</fullName>
    </recommendedName>
</protein>
<comment type="catalytic activity">
    <reaction evidence="1">
        <text>a 4-O-methyl-thymidine in DNA + L-cysteinyl-[protein] = a thymidine in DNA + S-methyl-L-cysteinyl-[protein]</text>
        <dbReference type="Rhea" id="RHEA:53428"/>
        <dbReference type="Rhea" id="RHEA-COMP:10131"/>
        <dbReference type="Rhea" id="RHEA-COMP:10132"/>
        <dbReference type="Rhea" id="RHEA-COMP:13555"/>
        <dbReference type="Rhea" id="RHEA-COMP:13556"/>
        <dbReference type="ChEBI" id="CHEBI:29950"/>
        <dbReference type="ChEBI" id="CHEBI:82612"/>
        <dbReference type="ChEBI" id="CHEBI:137386"/>
        <dbReference type="ChEBI" id="CHEBI:137387"/>
        <dbReference type="EC" id="2.1.1.63"/>
    </reaction>
</comment>
<evidence type="ECO:0000256" key="6">
    <source>
        <dbReference type="ARBA" id="ARBA00022833"/>
    </source>
</evidence>
<dbReference type="GO" id="GO:0003908">
    <property type="term" value="F:methylated-DNA-[protein]-cysteine S-methyltransferase activity"/>
    <property type="evidence" value="ECO:0007669"/>
    <property type="project" value="UniProtKB-EC"/>
</dbReference>
<dbReference type="InterPro" id="IPR018062">
    <property type="entry name" value="HTH_AraC-typ_CS"/>
</dbReference>
<keyword evidence="20" id="KW-1185">Reference proteome</keyword>
<evidence type="ECO:0000256" key="7">
    <source>
        <dbReference type="ARBA" id="ARBA00023015"/>
    </source>
</evidence>
<comment type="catalytic activity">
    <reaction evidence="12">
        <text>a 6-O-methyl-2'-deoxyguanosine in DNA + L-cysteinyl-[protein] = S-methyl-L-cysteinyl-[protein] + a 2'-deoxyguanosine in DNA</text>
        <dbReference type="Rhea" id="RHEA:24000"/>
        <dbReference type="Rhea" id="RHEA-COMP:10131"/>
        <dbReference type="Rhea" id="RHEA-COMP:10132"/>
        <dbReference type="Rhea" id="RHEA-COMP:11367"/>
        <dbReference type="Rhea" id="RHEA-COMP:11368"/>
        <dbReference type="ChEBI" id="CHEBI:29950"/>
        <dbReference type="ChEBI" id="CHEBI:82612"/>
        <dbReference type="ChEBI" id="CHEBI:85445"/>
        <dbReference type="ChEBI" id="CHEBI:85448"/>
        <dbReference type="EC" id="2.1.1.63"/>
    </reaction>
</comment>
<dbReference type="Pfam" id="PF02870">
    <property type="entry name" value="Methyltransf_1N"/>
    <property type="match status" value="1"/>
</dbReference>
<dbReference type="GO" id="GO:0043565">
    <property type="term" value="F:sequence-specific DNA binding"/>
    <property type="evidence" value="ECO:0007669"/>
    <property type="project" value="InterPro"/>
</dbReference>
<feature type="binding site" evidence="16">
    <location>
        <position position="32"/>
    </location>
    <ligand>
        <name>DNA</name>
        <dbReference type="ChEBI" id="CHEBI:16991"/>
    </ligand>
</feature>
<name>A0A4P8YPR3_9ENTR</name>
<dbReference type="InterPro" id="IPR036631">
    <property type="entry name" value="MGMT_N_sf"/>
</dbReference>
<dbReference type="InterPro" id="IPR016221">
    <property type="entry name" value="Bifunct_regulatory_prot_Ada"/>
</dbReference>
<dbReference type="GO" id="GO:0008270">
    <property type="term" value="F:zinc ion binding"/>
    <property type="evidence" value="ECO:0007669"/>
    <property type="project" value="InterPro"/>
</dbReference>
<dbReference type="InterPro" id="IPR035451">
    <property type="entry name" value="Ada-like_dom_sf"/>
</dbReference>
<keyword evidence="3 19" id="KW-0808">Transferase</keyword>
<keyword evidence="5" id="KW-0227">DNA damage</keyword>
<dbReference type="InterPro" id="IPR009057">
    <property type="entry name" value="Homeodomain-like_sf"/>
</dbReference>
<dbReference type="Gene3D" id="3.30.160.70">
    <property type="entry name" value="Methylated DNA-protein cysteine methyltransferase domain"/>
    <property type="match status" value="1"/>
</dbReference>
<dbReference type="SUPFAM" id="SSF46689">
    <property type="entry name" value="Homeodomain-like"/>
    <property type="match status" value="1"/>
</dbReference>
<dbReference type="InterPro" id="IPR036388">
    <property type="entry name" value="WH-like_DNA-bd_sf"/>
</dbReference>
<evidence type="ECO:0000256" key="15">
    <source>
        <dbReference type="PIRSR" id="PIRSR000409-1"/>
    </source>
</evidence>
<feature type="binding site" evidence="16">
    <location>
        <position position="41"/>
    </location>
    <ligand>
        <name>DNA</name>
        <dbReference type="ChEBI" id="CHEBI:16991"/>
    </ligand>
</feature>
<dbReference type="SUPFAM" id="SSF57884">
    <property type="entry name" value="Ada DNA repair protein, N-terminal domain (N-Ada 10)"/>
    <property type="match status" value="1"/>
</dbReference>
<keyword evidence="7" id="KW-0805">Transcription regulation</keyword>
<evidence type="ECO:0000256" key="13">
    <source>
        <dbReference type="ARBA" id="ARBA00060908"/>
    </source>
</evidence>
<dbReference type="SUPFAM" id="SSF53155">
    <property type="entry name" value="Methylated DNA-protein cysteine methyltransferase domain"/>
    <property type="match status" value="1"/>
</dbReference>
<evidence type="ECO:0000313" key="19">
    <source>
        <dbReference type="EMBL" id="QCT22146.1"/>
    </source>
</evidence>
<dbReference type="Pfam" id="PF12833">
    <property type="entry name" value="HTH_18"/>
    <property type="match status" value="1"/>
</dbReference>
<dbReference type="FunFam" id="1.10.10.10:FF:000410">
    <property type="entry name" value="ADA regulatory protein, putative"/>
    <property type="match status" value="1"/>
</dbReference>
<dbReference type="PROSITE" id="PS00374">
    <property type="entry name" value="MGMT"/>
    <property type="match status" value="1"/>
</dbReference>
<keyword evidence="6 16" id="KW-0862">Zinc</keyword>
<dbReference type="NCBIfam" id="NF011964">
    <property type="entry name" value="PRK15435.1"/>
    <property type="match status" value="1"/>
</dbReference>
<dbReference type="Pfam" id="PF02805">
    <property type="entry name" value="Ada_Zn_binding"/>
    <property type="match status" value="1"/>
</dbReference>
<dbReference type="PANTHER" id="PTHR10815:SF14">
    <property type="entry name" value="BIFUNCTIONAL TRANSCRIPTIONAL ACTIVATOR_DNA REPAIR ENZYME ADA"/>
    <property type="match status" value="1"/>
</dbReference>
<dbReference type="GO" id="GO:0006307">
    <property type="term" value="P:DNA alkylation repair"/>
    <property type="evidence" value="ECO:0007669"/>
    <property type="project" value="UniProtKB-ARBA"/>
</dbReference>
<evidence type="ECO:0000256" key="8">
    <source>
        <dbReference type="ARBA" id="ARBA00023125"/>
    </source>
</evidence>
<keyword evidence="10" id="KW-0804">Transcription</keyword>
<dbReference type="Pfam" id="PF01035">
    <property type="entry name" value="DNA_binding_1"/>
    <property type="match status" value="1"/>
</dbReference>
<evidence type="ECO:0000256" key="4">
    <source>
        <dbReference type="ARBA" id="ARBA00022723"/>
    </source>
</evidence>
<keyword evidence="9" id="KW-0010">Activator</keyword>
<evidence type="ECO:0000256" key="1">
    <source>
        <dbReference type="ARBA" id="ARBA00001286"/>
    </source>
</evidence>
<feature type="binding site" evidence="16">
    <location>
        <position position="65"/>
    </location>
    <ligand>
        <name>DNA</name>
        <dbReference type="ChEBI" id="CHEBI:16991"/>
    </ligand>
</feature>
<evidence type="ECO:0000256" key="2">
    <source>
        <dbReference type="ARBA" id="ARBA00022603"/>
    </source>
</evidence>
<evidence type="ECO:0000256" key="17">
    <source>
        <dbReference type="PIRSR" id="PIRSR000409-3"/>
    </source>
</evidence>
<dbReference type="Gene3D" id="3.40.10.10">
    <property type="entry name" value="DNA Methylphosphotriester Repair Domain"/>
    <property type="match status" value="1"/>
</dbReference>
<gene>
    <name evidence="19" type="primary">ada</name>
    <name evidence="19" type="ORF">FEM41_22105</name>
</gene>
<dbReference type="SMART" id="SM00342">
    <property type="entry name" value="HTH_ARAC"/>
    <property type="match status" value="1"/>
</dbReference>
<evidence type="ECO:0000256" key="3">
    <source>
        <dbReference type="ARBA" id="ARBA00022679"/>
    </source>
</evidence>
<dbReference type="InterPro" id="IPR001497">
    <property type="entry name" value="MethylDNA_cys_MeTrfase_AS"/>
</dbReference>
<keyword evidence="2 19" id="KW-0489">Methyltransferase</keyword>
<organism evidence="19 20">
    <name type="scientific">Jejubacter calystegiae</name>
    <dbReference type="NCBI Taxonomy" id="2579935"/>
    <lineage>
        <taxon>Bacteria</taxon>
        <taxon>Pseudomonadati</taxon>
        <taxon>Pseudomonadota</taxon>
        <taxon>Gammaproteobacteria</taxon>
        <taxon>Enterobacterales</taxon>
        <taxon>Enterobacteriaceae</taxon>
        <taxon>Jejubacter</taxon>
    </lineage>
</organism>
<keyword evidence="8 19" id="KW-0238">DNA-binding</keyword>
<dbReference type="InterPro" id="IPR014048">
    <property type="entry name" value="MethylDNA_cys_MeTrfase_DNA-bd"/>
</dbReference>
<evidence type="ECO:0000256" key="5">
    <source>
        <dbReference type="ARBA" id="ARBA00022763"/>
    </source>
</evidence>
<evidence type="ECO:0000256" key="12">
    <source>
        <dbReference type="ARBA" id="ARBA00049348"/>
    </source>
</evidence>
<dbReference type="Gene3D" id="1.10.10.10">
    <property type="entry name" value="Winged helix-like DNA-binding domain superfamily/Winged helix DNA-binding domain"/>
    <property type="match status" value="1"/>
</dbReference>
<dbReference type="RefSeq" id="WP_138098498.1">
    <property type="nucleotide sequence ID" value="NZ_CP040428.1"/>
</dbReference>
<dbReference type="InterPro" id="IPR036217">
    <property type="entry name" value="MethylDNA_cys_MeTrfase_DNAb"/>
</dbReference>
<dbReference type="FunFam" id="3.40.10.10:FF:000001">
    <property type="entry name" value="DNA-3-methyladenine glycosylase 2"/>
    <property type="match status" value="1"/>
</dbReference>
<proteinExistence type="inferred from homology"/>
<reference evidence="19 20" key="1">
    <citation type="submission" date="2019-05" db="EMBL/GenBank/DDBJ databases">
        <title>Complete genome sequence of Izhakiella calystegiae KSNA2, an endophyte isolated from beach morning glory (Calystegia soldanella).</title>
        <authorList>
            <person name="Jiang L."/>
            <person name="Jeong J.C."/>
            <person name="Kim C.Y."/>
            <person name="Kim D.H."/>
            <person name="Kim S.W."/>
            <person name="Lee j."/>
        </authorList>
    </citation>
    <scope>NUCLEOTIDE SEQUENCE [LARGE SCALE GENOMIC DNA]</scope>
    <source>
        <strain evidence="19 20">KSNA2</strain>
    </source>
</reference>
<dbReference type="CDD" id="cd06445">
    <property type="entry name" value="ATase"/>
    <property type="match status" value="1"/>
</dbReference>
<dbReference type="PIRSF" id="PIRSF000409">
    <property type="entry name" value="Ada"/>
    <property type="match status" value="1"/>
</dbReference>
<feature type="domain" description="HTH araC/xylS-type" evidence="18">
    <location>
        <begin position="83"/>
        <end position="182"/>
    </location>
</feature>
<evidence type="ECO:0000256" key="11">
    <source>
        <dbReference type="ARBA" id="ARBA00023204"/>
    </source>
</evidence>
<dbReference type="Proteomes" id="UP000302163">
    <property type="component" value="Chromosome"/>
</dbReference>
<evidence type="ECO:0000256" key="9">
    <source>
        <dbReference type="ARBA" id="ARBA00023159"/>
    </source>
</evidence>